<gene>
    <name evidence="3" type="ORF">ACFSJS_20315</name>
</gene>
<feature type="region of interest" description="Disordered" evidence="1">
    <location>
        <begin position="1"/>
        <end position="38"/>
    </location>
</feature>
<feature type="transmembrane region" description="Helical" evidence="2">
    <location>
        <begin position="99"/>
        <end position="118"/>
    </location>
</feature>
<comment type="caution">
    <text evidence="3">The sequence shown here is derived from an EMBL/GenBank/DDBJ whole genome shotgun (WGS) entry which is preliminary data.</text>
</comment>
<keyword evidence="2" id="KW-0812">Transmembrane</keyword>
<evidence type="ECO:0000256" key="2">
    <source>
        <dbReference type="SAM" id="Phobius"/>
    </source>
</evidence>
<feature type="transmembrane region" description="Helical" evidence="2">
    <location>
        <begin position="125"/>
        <end position="145"/>
    </location>
</feature>
<name>A0ABW4PMN2_9ACTN</name>
<feature type="transmembrane region" description="Helical" evidence="2">
    <location>
        <begin position="50"/>
        <end position="71"/>
    </location>
</feature>
<keyword evidence="4" id="KW-1185">Reference proteome</keyword>
<dbReference type="RefSeq" id="WP_380902422.1">
    <property type="nucleotide sequence ID" value="NZ_JBHUFU010000012.1"/>
</dbReference>
<evidence type="ECO:0000313" key="4">
    <source>
        <dbReference type="Proteomes" id="UP001597365"/>
    </source>
</evidence>
<organism evidence="3 4">
    <name type="scientific">Streptomyces desertarenae</name>
    <dbReference type="NCBI Taxonomy" id="2666184"/>
    <lineage>
        <taxon>Bacteria</taxon>
        <taxon>Bacillati</taxon>
        <taxon>Actinomycetota</taxon>
        <taxon>Actinomycetes</taxon>
        <taxon>Kitasatosporales</taxon>
        <taxon>Streptomycetaceae</taxon>
        <taxon>Streptomyces</taxon>
    </lineage>
</organism>
<sequence length="230" mass="22965">MTAPTPSSPHDGPSRPDSPFDPWGTPPGGGDGKAAEAAGRAEVAREAADALRVAAVLTAAGVVLGLLWLWLAPRVPVVSDGTAVYLRNSEGEEAAGADGTFVLLALGFGALSGAAVFLARRRGGVGVAIGLAAGAVLGSVLAWRLGVWLGPGQDLAARAEEAGEGEVFDGPLGLRAKGALLVWPFAALAAHLALTGMFGPRDPAPEEAARPVHPGWGPAPRAGGEDAGRA</sequence>
<evidence type="ECO:0000256" key="1">
    <source>
        <dbReference type="SAM" id="MobiDB-lite"/>
    </source>
</evidence>
<evidence type="ECO:0000313" key="3">
    <source>
        <dbReference type="EMBL" id="MFD1831973.1"/>
    </source>
</evidence>
<reference evidence="4" key="1">
    <citation type="journal article" date="2019" name="Int. J. Syst. Evol. Microbiol.">
        <title>The Global Catalogue of Microorganisms (GCM) 10K type strain sequencing project: providing services to taxonomists for standard genome sequencing and annotation.</title>
        <authorList>
            <consortium name="The Broad Institute Genomics Platform"/>
            <consortium name="The Broad Institute Genome Sequencing Center for Infectious Disease"/>
            <person name="Wu L."/>
            <person name="Ma J."/>
        </authorList>
    </citation>
    <scope>NUCLEOTIDE SEQUENCE [LARGE SCALE GENOMIC DNA]</scope>
    <source>
        <strain evidence="4">CGMCC 4.7455</strain>
    </source>
</reference>
<dbReference type="Proteomes" id="UP001597365">
    <property type="component" value="Unassembled WGS sequence"/>
</dbReference>
<keyword evidence="2" id="KW-1133">Transmembrane helix</keyword>
<proteinExistence type="predicted"/>
<dbReference type="EMBL" id="JBHUFU010000012">
    <property type="protein sequence ID" value="MFD1831973.1"/>
    <property type="molecule type" value="Genomic_DNA"/>
</dbReference>
<accession>A0ABW4PMN2</accession>
<feature type="region of interest" description="Disordered" evidence="1">
    <location>
        <begin position="203"/>
        <end position="230"/>
    </location>
</feature>
<feature type="transmembrane region" description="Helical" evidence="2">
    <location>
        <begin position="180"/>
        <end position="200"/>
    </location>
</feature>
<keyword evidence="2" id="KW-0472">Membrane</keyword>
<protein>
    <submittedName>
        <fullName evidence="3">ABC transporter permease</fullName>
    </submittedName>
</protein>